<sequence length="378" mass="43371">TMIRRISNLDNDGGVKTLYLRSTELSQRSFRKQLQNKRHVVAKFVEGSWGEEDLELIHEVVRSELNLDSLSVFVSEKSAQRFILRFLDPNFELIDGDNSFPDPFYSPECPGYLITSIARVPQIADAPINKSSEFKVLFQKKELDDLPAEIFATLPPSIQSVFSMKKEIDCIRQTNNEKTLEFNNGYVLFGNGEYCGCITSEDTHSRLSKYLDANLRQFKITVNLDDVAFGEVFNRFKHRMAARSVELNMGLLVDCKTIRHFLKSCLFVTVNYAELITGEEIIAMCQGIRDRSLVSRSFTLSTRNPETWEYLMSNRASILTKGENPPEDIRLVRDSDASSMQINYSFTVRDYKFKMRAEYAHIVDDDSHHCEIVATVDD</sequence>
<dbReference type="Proteomes" id="UP001432322">
    <property type="component" value="Unassembled WGS sequence"/>
</dbReference>
<protein>
    <submittedName>
        <fullName evidence="1">Uncharacterized protein</fullName>
    </submittedName>
</protein>
<proteinExistence type="predicted"/>
<dbReference type="AlphaFoldDB" id="A0AAV5W9Z1"/>
<accession>A0AAV5W9Z1</accession>
<feature type="non-terminal residue" evidence="1">
    <location>
        <position position="1"/>
    </location>
</feature>
<evidence type="ECO:0000313" key="1">
    <source>
        <dbReference type="EMBL" id="GMT27636.1"/>
    </source>
</evidence>
<evidence type="ECO:0000313" key="2">
    <source>
        <dbReference type="Proteomes" id="UP001432322"/>
    </source>
</evidence>
<dbReference type="EMBL" id="BTSY01000005">
    <property type="protein sequence ID" value="GMT27636.1"/>
    <property type="molecule type" value="Genomic_DNA"/>
</dbReference>
<keyword evidence="2" id="KW-1185">Reference proteome</keyword>
<comment type="caution">
    <text evidence="1">The sequence shown here is derived from an EMBL/GenBank/DDBJ whole genome shotgun (WGS) entry which is preliminary data.</text>
</comment>
<reference evidence="1" key="1">
    <citation type="submission" date="2023-10" db="EMBL/GenBank/DDBJ databases">
        <title>Genome assembly of Pristionchus species.</title>
        <authorList>
            <person name="Yoshida K."/>
            <person name="Sommer R.J."/>
        </authorList>
    </citation>
    <scope>NUCLEOTIDE SEQUENCE</scope>
    <source>
        <strain evidence="1">RS5133</strain>
    </source>
</reference>
<organism evidence="1 2">
    <name type="scientific">Pristionchus fissidentatus</name>
    <dbReference type="NCBI Taxonomy" id="1538716"/>
    <lineage>
        <taxon>Eukaryota</taxon>
        <taxon>Metazoa</taxon>
        <taxon>Ecdysozoa</taxon>
        <taxon>Nematoda</taxon>
        <taxon>Chromadorea</taxon>
        <taxon>Rhabditida</taxon>
        <taxon>Rhabditina</taxon>
        <taxon>Diplogasteromorpha</taxon>
        <taxon>Diplogasteroidea</taxon>
        <taxon>Neodiplogasteridae</taxon>
        <taxon>Pristionchus</taxon>
    </lineage>
</organism>
<name>A0AAV5W9Z1_9BILA</name>
<gene>
    <name evidence="1" type="ORF">PFISCL1PPCAC_18933</name>
</gene>